<dbReference type="GO" id="GO:0019433">
    <property type="term" value="P:triglyceride catabolic process"/>
    <property type="evidence" value="ECO:0007669"/>
    <property type="project" value="TreeGrafter"/>
</dbReference>
<comment type="caution">
    <text evidence="4">The sequence shown here is derived from an EMBL/GenBank/DDBJ whole genome shotgun (WGS) entry which is preliminary data.</text>
</comment>
<dbReference type="PANTHER" id="PTHR23025">
    <property type="entry name" value="TRIACYLGLYCEROL LIPASE"/>
    <property type="match status" value="1"/>
</dbReference>
<dbReference type="Gene3D" id="3.40.50.1820">
    <property type="entry name" value="alpha/beta hydrolase"/>
    <property type="match status" value="1"/>
</dbReference>
<dbReference type="InterPro" id="IPR029058">
    <property type="entry name" value="AB_hydrolase_fold"/>
</dbReference>
<dbReference type="AlphaFoldDB" id="A0A8H3TVE5"/>
<keyword evidence="5" id="KW-1185">Reference proteome</keyword>
<protein>
    <recommendedName>
        <fullName evidence="3">Alpha/beta hydrolase fold-3 domain-containing protein</fullName>
    </recommendedName>
</protein>
<dbReference type="InterPro" id="IPR013094">
    <property type="entry name" value="AB_hydrolase_3"/>
</dbReference>
<dbReference type="PANTHER" id="PTHR23025:SF3">
    <property type="entry name" value="HORMONE-SENSITIVE LIPASE"/>
    <property type="match status" value="1"/>
</dbReference>
<accession>A0A8H3TVE5</accession>
<proteinExistence type="predicted"/>
<evidence type="ECO:0000313" key="4">
    <source>
        <dbReference type="EMBL" id="GHJ87793.1"/>
    </source>
</evidence>
<organism evidence="4 5">
    <name type="scientific">Naganishia liquefaciens</name>
    <dbReference type="NCBI Taxonomy" id="104408"/>
    <lineage>
        <taxon>Eukaryota</taxon>
        <taxon>Fungi</taxon>
        <taxon>Dikarya</taxon>
        <taxon>Basidiomycota</taxon>
        <taxon>Agaricomycotina</taxon>
        <taxon>Tremellomycetes</taxon>
        <taxon>Filobasidiales</taxon>
        <taxon>Filobasidiaceae</taxon>
        <taxon>Naganishia</taxon>
    </lineage>
</organism>
<reference evidence="4" key="1">
    <citation type="submission" date="2020-07" db="EMBL/GenBank/DDBJ databases">
        <title>Draft Genome Sequence of a Deep-Sea Yeast, Naganishia (Cryptococcus) liquefaciens strain N6.</title>
        <authorList>
            <person name="Han Y.W."/>
            <person name="Kajitani R."/>
            <person name="Morimoto H."/>
            <person name="Parhat M."/>
            <person name="Tsubouchi H."/>
            <person name="Bakenova O."/>
            <person name="Ogata M."/>
            <person name="Argunhan B."/>
            <person name="Aoki R."/>
            <person name="Kajiwara S."/>
            <person name="Itoh T."/>
            <person name="Iwasaki H."/>
        </authorList>
    </citation>
    <scope>NUCLEOTIDE SEQUENCE</scope>
    <source>
        <strain evidence="4">N6</strain>
    </source>
</reference>
<dbReference type="GO" id="GO:0005829">
    <property type="term" value="C:cytosol"/>
    <property type="evidence" value="ECO:0007669"/>
    <property type="project" value="TreeGrafter"/>
</dbReference>
<dbReference type="EMBL" id="BLZA01000023">
    <property type="protein sequence ID" value="GHJ87793.1"/>
    <property type="molecule type" value="Genomic_DNA"/>
</dbReference>
<dbReference type="Proteomes" id="UP000620104">
    <property type="component" value="Unassembled WGS sequence"/>
</dbReference>
<dbReference type="SUPFAM" id="SSF53474">
    <property type="entry name" value="alpha/beta-Hydrolases"/>
    <property type="match status" value="1"/>
</dbReference>
<feature type="coiled-coil region" evidence="1">
    <location>
        <begin position="38"/>
        <end position="76"/>
    </location>
</feature>
<evidence type="ECO:0000256" key="2">
    <source>
        <dbReference type="SAM" id="MobiDB-lite"/>
    </source>
</evidence>
<evidence type="ECO:0000313" key="5">
    <source>
        <dbReference type="Proteomes" id="UP000620104"/>
    </source>
</evidence>
<sequence length="441" mass="48851">MSEPLPDNSQMTNIKTPVASLDKHGKAKTGLKQEFEHYREQQKAIKAEDKKNDAVQAQLEEAEEELSVQDEETENRLDFSAWNWWNNARVMVAGTCLRNLADAVSVPYHYRQYSQDRYSVYLTDLGNDENGQPIPTLRVLIYLPTKGRTTAVPGTVEEGEQMGKAQKRGVMVHLAGGGFTMCRPENEGRLCRTLCDSLSCIVISPDYIKAPHHPFPAALNQCHAMLRWIADPAGLLSFLETQGPPSAKTFIPTIDITKIALSGGSSGGNLVAALIVKGLQSQLPLPNNAKLVGLALLYAMLDISVPYPDKLAHVPDKSKVLPRWLTRLFLDGYLSDLRTPEKAQKLKDPLLSPGLCSTEDLKRFPKTVIITAENDYLCHEGEVFADRLEKEAGFTIGQNLFRNTFRGVGHGFDLNPSSTPEMEAAREEAWGMITSAFDPEL</sequence>
<gene>
    <name evidence="4" type="ORF">NliqN6_4195</name>
</gene>
<dbReference type="Pfam" id="PF07859">
    <property type="entry name" value="Abhydrolase_3"/>
    <property type="match status" value="1"/>
</dbReference>
<evidence type="ECO:0000256" key="1">
    <source>
        <dbReference type="SAM" id="Coils"/>
    </source>
</evidence>
<keyword evidence="1" id="KW-0175">Coiled coil</keyword>
<feature type="region of interest" description="Disordered" evidence="2">
    <location>
        <begin position="1"/>
        <end position="27"/>
    </location>
</feature>
<evidence type="ECO:0000259" key="3">
    <source>
        <dbReference type="Pfam" id="PF07859"/>
    </source>
</evidence>
<dbReference type="OrthoDB" id="408631at2759"/>
<name>A0A8H3TVE5_9TREE</name>
<feature type="domain" description="Alpha/beta hydrolase fold-3" evidence="3">
    <location>
        <begin position="171"/>
        <end position="412"/>
    </location>
</feature>
<dbReference type="GO" id="GO:0004771">
    <property type="term" value="F:sterol ester esterase activity"/>
    <property type="evidence" value="ECO:0007669"/>
    <property type="project" value="TreeGrafter"/>
</dbReference>
<dbReference type="GO" id="GO:0004806">
    <property type="term" value="F:triacylglycerol lipase activity"/>
    <property type="evidence" value="ECO:0007669"/>
    <property type="project" value="TreeGrafter"/>
</dbReference>